<evidence type="ECO:0000259" key="12">
    <source>
        <dbReference type="SMART" id="SM00892"/>
    </source>
</evidence>
<organism evidence="13">
    <name type="scientific">Candidatus Kentrum sp. DK</name>
    <dbReference type="NCBI Taxonomy" id="2126562"/>
    <lineage>
        <taxon>Bacteria</taxon>
        <taxon>Pseudomonadati</taxon>
        <taxon>Pseudomonadota</taxon>
        <taxon>Gammaproteobacteria</taxon>
        <taxon>Candidatus Kentrum</taxon>
    </lineage>
</organism>
<feature type="domain" description="ENPP1-3/EXOG-like endonuclease/phosphodiesterase" evidence="11">
    <location>
        <begin position="24"/>
        <end position="228"/>
    </location>
</feature>
<dbReference type="PROSITE" id="PS01070">
    <property type="entry name" value="NUCLEASE_NON_SPEC"/>
    <property type="match status" value="1"/>
</dbReference>
<keyword evidence="5 10" id="KW-0255">Endonuclease</keyword>
<accession>A0A450S077</accession>
<dbReference type="CDD" id="cd00091">
    <property type="entry name" value="NUC"/>
    <property type="match status" value="1"/>
</dbReference>
<dbReference type="PANTHER" id="PTHR13966">
    <property type="entry name" value="ENDONUCLEASE RELATED"/>
    <property type="match status" value="1"/>
</dbReference>
<evidence type="ECO:0000256" key="7">
    <source>
        <dbReference type="ARBA" id="ARBA00022842"/>
    </source>
</evidence>
<dbReference type="InterPro" id="IPR001604">
    <property type="entry name" value="Endo_G_ENPP1-like_dom"/>
</dbReference>
<evidence type="ECO:0000256" key="4">
    <source>
        <dbReference type="ARBA" id="ARBA00022723"/>
    </source>
</evidence>
<evidence type="ECO:0000256" key="3">
    <source>
        <dbReference type="ARBA" id="ARBA00022722"/>
    </source>
</evidence>
<dbReference type="AlphaFoldDB" id="A0A450S077"/>
<evidence type="ECO:0000256" key="8">
    <source>
        <dbReference type="PIRSR" id="PIRSR640255-1"/>
    </source>
</evidence>
<feature type="active site" description="Proton acceptor" evidence="8">
    <location>
        <position position="87"/>
    </location>
</feature>
<evidence type="ECO:0000256" key="5">
    <source>
        <dbReference type="ARBA" id="ARBA00022759"/>
    </source>
</evidence>
<keyword evidence="3 10" id="KW-0540">Nuclease</keyword>
<dbReference type="SMART" id="SM00477">
    <property type="entry name" value="NUC"/>
    <property type="match status" value="1"/>
</dbReference>
<feature type="binding site" evidence="9">
    <location>
        <position position="118"/>
    </location>
    <ligand>
        <name>Mg(2+)</name>
        <dbReference type="ChEBI" id="CHEBI:18420"/>
        <note>catalytic</note>
    </ligand>
</feature>
<evidence type="ECO:0000256" key="10">
    <source>
        <dbReference type="RuleBase" id="RU366055"/>
    </source>
</evidence>
<dbReference type="GO" id="GO:0046872">
    <property type="term" value="F:metal ion binding"/>
    <property type="evidence" value="ECO:0007669"/>
    <property type="project" value="UniProtKB-KW"/>
</dbReference>
<protein>
    <recommendedName>
        <fullName evidence="10">Endonuclease</fullName>
        <ecNumber evidence="10">3.1.30.-</ecNumber>
    </recommendedName>
</protein>
<dbReference type="PANTHER" id="PTHR13966:SF5">
    <property type="entry name" value="ENDONUCLEASE G, MITOCHONDRIAL"/>
    <property type="match status" value="1"/>
</dbReference>
<evidence type="ECO:0000256" key="1">
    <source>
        <dbReference type="ARBA" id="ARBA00001946"/>
    </source>
</evidence>
<dbReference type="GO" id="GO:0003676">
    <property type="term" value="F:nucleic acid binding"/>
    <property type="evidence" value="ECO:0007669"/>
    <property type="project" value="InterPro"/>
</dbReference>
<evidence type="ECO:0000256" key="9">
    <source>
        <dbReference type="PIRSR" id="PIRSR640255-2"/>
    </source>
</evidence>
<dbReference type="InterPro" id="IPR044925">
    <property type="entry name" value="His-Me_finger_sf"/>
</dbReference>
<name>A0A450S077_9GAMM</name>
<proteinExistence type="inferred from homology"/>
<dbReference type="EMBL" id="CAADEY010000010">
    <property type="protein sequence ID" value="VFJ45078.1"/>
    <property type="molecule type" value="Genomic_DNA"/>
</dbReference>
<evidence type="ECO:0000256" key="2">
    <source>
        <dbReference type="ARBA" id="ARBA00010052"/>
    </source>
</evidence>
<keyword evidence="6 10" id="KW-0378">Hydrolase</keyword>
<evidence type="ECO:0000313" key="13">
    <source>
        <dbReference type="EMBL" id="VFJ45078.1"/>
    </source>
</evidence>
<dbReference type="InterPro" id="IPR044929">
    <property type="entry name" value="DNA/RNA_non-sp_Endonuclease_sf"/>
</dbReference>
<comment type="similarity">
    <text evidence="2 10">Belongs to the DNA/RNA non-specific endonuclease family.</text>
</comment>
<evidence type="ECO:0000259" key="11">
    <source>
        <dbReference type="SMART" id="SM00477"/>
    </source>
</evidence>
<dbReference type="InterPro" id="IPR040255">
    <property type="entry name" value="Non-specific_endonuclease"/>
</dbReference>
<dbReference type="GO" id="GO:0000014">
    <property type="term" value="F:single-stranded DNA endodeoxyribonuclease activity"/>
    <property type="evidence" value="ECO:0007669"/>
    <property type="project" value="TreeGrafter"/>
</dbReference>
<dbReference type="Pfam" id="PF01223">
    <property type="entry name" value="Endonuclease_NS"/>
    <property type="match status" value="1"/>
</dbReference>
<reference evidence="13" key="1">
    <citation type="submission" date="2019-02" db="EMBL/GenBank/DDBJ databases">
        <authorList>
            <person name="Gruber-Vodicka R. H."/>
            <person name="Seah K. B. B."/>
        </authorList>
    </citation>
    <scope>NUCLEOTIDE SEQUENCE</scope>
    <source>
        <strain evidence="13">BECK_DK161</strain>
    </source>
</reference>
<sequence>MLELFSLRPETRYGCPTADQILINRFYVVGYSYYFRQAKWALEIVDPNKMDMDDVQRRNNFRSDFRIPRKFRADLSDYRGTGFDRGHLVASANLDDTEIQNSETFLLSNMSPQDSALNRRKWRALEGAVRKLDAREEVLETYVITGPLFDFEEPIRMIGQSDDNGISIPVPSHFFKCVLTEEKSGSIKMWAFEMKNAPLNGKLKEYRVSTAHVERRAGLLLWDNLTGPEIEAEKNRVRKMW</sequence>
<dbReference type="SUPFAM" id="SSF54060">
    <property type="entry name" value="His-Me finger endonucleases"/>
    <property type="match status" value="1"/>
</dbReference>
<dbReference type="EC" id="3.1.30.-" evidence="10"/>
<dbReference type="Gene3D" id="3.40.570.10">
    <property type="entry name" value="Extracellular Endonuclease, subunit A"/>
    <property type="match status" value="1"/>
</dbReference>
<gene>
    <name evidence="13" type="ORF">BECKDK2373C_GA0170839_101017</name>
</gene>
<dbReference type="SMART" id="SM00892">
    <property type="entry name" value="Endonuclease_NS"/>
    <property type="match status" value="1"/>
</dbReference>
<comment type="cofactor">
    <cofactor evidence="1 10">
        <name>Mg(2+)</name>
        <dbReference type="ChEBI" id="CHEBI:18420"/>
    </cofactor>
</comment>
<evidence type="ECO:0000256" key="6">
    <source>
        <dbReference type="ARBA" id="ARBA00022801"/>
    </source>
</evidence>
<feature type="domain" description="DNA/RNA non-specific endonuclease/pyrophosphatase/phosphodiesterase" evidence="12">
    <location>
        <begin position="23"/>
        <end position="228"/>
    </location>
</feature>
<keyword evidence="4 9" id="KW-0479">Metal-binding</keyword>
<keyword evidence="7" id="KW-0460">Magnesium</keyword>
<dbReference type="InterPro" id="IPR020821">
    <property type="entry name" value="ENPP1-3/EXOG-like_nuc-like"/>
</dbReference>
<dbReference type="InterPro" id="IPR018524">
    <property type="entry name" value="DNA/RNA_endonuclease_AS"/>
</dbReference>
<dbReference type="GO" id="GO:0004521">
    <property type="term" value="F:RNA endonuclease activity"/>
    <property type="evidence" value="ECO:0007669"/>
    <property type="project" value="TreeGrafter"/>
</dbReference>